<evidence type="ECO:0000256" key="7">
    <source>
        <dbReference type="ARBA" id="ARBA00023136"/>
    </source>
</evidence>
<keyword evidence="5 10" id="KW-1133">Transmembrane helix</keyword>
<evidence type="ECO:0000313" key="13">
    <source>
        <dbReference type="Proteomes" id="UP000034704"/>
    </source>
</evidence>
<keyword evidence="7 10" id="KW-0472">Membrane</keyword>
<feature type="transmembrane region" description="Helical" evidence="10">
    <location>
        <begin position="113"/>
        <end position="138"/>
    </location>
</feature>
<dbReference type="STRING" id="1618756.UV12_C0010G0016"/>
<dbReference type="InterPro" id="IPR044698">
    <property type="entry name" value="VKOR/LTO1"/>
</dbReference>
<dbReference type="SMART" id="SM00756">
    <property type="entry name" value="VKc"/>
    <property type="match status" value="1"/>
</dbReference>
<evidence type="ECO:0000256" key="5">
    <source>
        <dbReference type="ARBA" id="ARBA00022989"/>
    </source>
</evidence>
<keyword evidence="9" id="KW-0676">Redox-active center</keyword>
<gene>
    <name evidence="12" type="ORF">UV12_C0010G0016</name>
</gene>
<dbReference type="CDD" id="cd12916">
    <property type="entry name" value="VKOR_1"/>
    <property type="match status" value="1"/>
</dbReference>
<evidence type="ECO:0000256" key="3">
    <source>
        <dbReference type="ARBA" id="ARBA00022692"/>
    </source>
</evidence>
<feature type="domain" description="Vitamin K epoxide reductase" evidence="11">
    <location>
        <begin position="6"/>
        <end position="138"/>
    </location>
</feature>
<dbReference type="PANTHER" id="PTHR34573:SF1">
    <property type="entry name" value="VITAMIN K EPOXIDE REDUCTASE DOMAIN-CONTAINING PROTEIN"/>
    <property type="match status" value="1"/>
</dbReference>
<dbReference type="InterPro" id="IPR012932">
    <property type="entry name" value="VKOR"/>
</dbReference>
<reference evidence="12 13" key="1">
    <citation type="journal article" date="2015" name="Nature">
        <title>rRNA introns, odd ribosomes, and small enigmatic genomes across a large radiation of phyla.</title>
        <authorList>
            <person name="Brown C.T."/>
            <person name="Hug L.A."/>
            <person name="Thomas B.C."/>
            <person name="Sharon I."/>
            <person name="Castelle C.J."/>
            <person name="Singh A."/>
            <person name="Wilkins M.J."/>
            <person name="Williams K.H."/>
            <person name="Banfield J.F."/>
        </authorList>
    </citation>
    <scope>NUCLEOTIDE SEQUENCE [LARGE SCALE GENOMIC DNA]</scope>
</reference>
<evidence type="ECO:0000256" key="4">
    <source>
        <dbReference type="ARBA" id="ARBA00022719"/>
    </source>
</evidence>
<keyword evidence="6" id="KW-0560">Oxidoreductase</keyword>
<dbReference type="AlphaFoldDB" id="A0A0G0ZEW3"/>
<keyword evidence="8" id="KW-1015">Disulfide bond</keyword>
<dbReference type="EMBL" id="LCDG01000010">
    <property type="protein sequence ID" value="KKS47199.1"/>
    <property type="molecule type" value="Genomic_DNA"/>
</dbReference>
<dbReference type="Proteomes" id="UP000034704">
    <property type="component" value="Unassembled WGS sequence"/>
</dbReference>
<comment type="caution">
    <text evidence="12">The sequence shown here is derived from an EMBL/GenBank/DDBJ whole genome shotgun (WGS) entry which is preliminary data.</text>
</comment>
<evidence type="ECO:0000313" key="12">
    <source>
        <dbReference type="EMBL" id="KKS47199.1"/>
    </source>
</evidence>
<evidence type="ECO:0000256" key="10">
    <source>
        <dbReference type="SAM" id="Phobius"/>
    </source>
</evidence>
<evidence type="ECO:0000256" key="6">
    <source>
        <dbReference type="ARBA" id="ARBA00023002"/>
    </source>
</evidence>
<comment type="subcellular location">
    <subcellularLocation>
        <location evidence="1">Membrane</location>
        <topology evidence="1">Multi-pass membrane protein</topology>
    </subcellularLocation>
</comment>
<proteinExistence type="inferred from homology"/>
<protein>
    <recommendedName>
        <fullName evidence="11">Vitamin K epoxide reductase domain-containing protein</fullName>
    </recommendedName>
</protein>
<evidence type="ECO:0000256" key="8">
    <source>
        <dbReference type="ARBA" id="ARBA00023157"/>
    </source>
</evidence>
<accession>A0A0G0ZEW3</accession>
<keyword evidence="3 10" id="KW-0812">Transmembrane</keyword>
<dbReference type="GO" id="GO:0016491">
    <property type="term" value="F:oxidoreductase activity"/>
    <property type="evidence" value="ECO:0007669"/>
    <property type="project" value="UniProtKB-KW"/>
</dbReference>
<dbReference type="PANTHER" id="PTHR34573">
    <property type="entry name" value="VKC DOMAIN-CONTAINING PROTEIN"/>
    <property type="match status" value="1"/>
</dbReference>
<organism evidence="12 13">
    <name type="scientific">Candidatus Nomurabacteria bacterium GW2011_GWC2_42_20</name>
    <dbReference type="NCBI Taxonomy" id="1618756"/>
    <lineage>
        <taxon>Bacteria</taxon>
        <taxon>Candidatus Nomuraibacteriota</taxon>
    </lineage>
</organism>
<sequence>MRSQIPNIILWSLIGLALVGFTDSAYLLAKRISGAPIPCFITSGCDTVSKSPYSVLFGIPLSAWGVLFYLGIGFLALLYIDTKNLIVAKLIPFATTLGFLSSLYFVYVQKFLIGAFCIYCILSAIVSTLLFALGVVVYRKLK</sequence>
<evidence type="ECO:0000259" key="11">
    <source>
        <dbReference type="SMART" id="SM00756"/>
    </source>
</evidence>
<feature type="transmembrane region" description="Helical" evidence="10">
    <location>
        <begin position="86"/>
        <end position="107"/>
    </location>
</feature>
<evidence type="ECO:0000256" key="2">
    <source>
        <dbReference type="ARBA" id="ARBA00006214"/>
    </source>
</evidence>
<feature type="transmembrane region" description="Helical" evidence="10">
    <location>
        <begin position="53"/>
        <end position="79"/>
    </location>
</feature>
<evidence type="ECO:0000256" key="1">
    <source>
        <dbReference type="ARBA" id="ARBA00004141"/>
    </source>
</evidence>
<comment type="similarity">
    <text evidence="2">Belongs to the VKOR family.</text>
</comment>
<dbReference type="GO" id="GO:0016020">
    <property type="term" value="C:membrane"/>
    <property type="evidence" value="ECO:0007669"/>
    <property type="project" value="UniProtKB-SubCell"/>
</dbReference>
<dbReference type="Gene3D" id="1.20.1440.130">
    <property type="entry name" value="VKOR domain"/>
    <property type="match status" value="1"/>
</dbReference>
<keyword evidence="4" id="KW-0874">Quinone</keyword>
<dbReference type="InterPro" id="IPR038354">
    <property type="entry name" value="VKOR_sf"/>
</dbReference>
<evidence type="ECO:0000256" key="9">
    <source>
        <dbReference type="ARBA" id="ARBA00023284"/>
    </source>
</evidence>
<dbReference type="Pfam" id="PF07884">
    <property type="entry name" value="VKOR"/>
    <property type="match status" value="1"/>
</dbReference>
<name>A0A0G0ZEW3_9BACT</name>
<dbReference type="GO" id="GO:0048038">
    <property type="term" value="F:quinone binding"/>
    <property type="evidence" value="ECO:0007669"/>
    <property type="project" value="UniProtKB-KW"/>
</dbReference>